<dbReference type="FunFam" id="1.10.357.140:FF:000004">
    <property type="entry name" value="Protoheme IX farnesyltransferase, mitochondrial"/>
    <property type="match status" value="1"/>
</dbReference>
<evidence type="ECO:0000256" key="12">
    <source>
        <dbReference type="SAM" id="MobiDB-lite"/>
    </source>
</evidence>
<evidence type="ECO:0000256" key="3">
    <source>
        <dbReference type="ARBA" id="ARBA00022679"/>
    </source>
</evidence>
<feature type="transmembrane region" description="Helical" evidence="13">
    <location>
        <begin position="331"/>
        <end position="350"/>
    </location>
</feature>
<evidence type="ECO:0000256" key="7">
    <source>
        <dbReference type="ARBA" id="ARBA00023128"/>
    </source>
</evidence>
<dbReference type="HOGENOM" id="CLU_029631_2_1_1"/>
<evidence type="ECO:0000256" key="5">
    <source>
        <dbReference type="ARBA" id="ARBA00022946"/>
    </source>
</evidence>
<keyword evidence="7 11" id="KW-0496">Mitochondrion</keyword>
<reference evidence="14 15" key="1">
    <citation type="journal article" date="2009" name="Nature">
        <title>Evolution of pathogenicity and sexual reproduction in eight Candida genomes.</title>
        <authorList>
            <person name="Butler G."/>
            <person name="Rasmussen M.D."/>
            <person name="Lin M.F."/>
            <person name="Santos M.A."/>
            <person name="Sakthikumar S."/>
            <person name="Munro C.A."/>
            <person name="Rheinbay E."/>
            <person name="Grabherr M."/>
            <person name="Forche A."/>
            <person name="Reedy J.L."/>
            <person name="Agrafioti I."/>
            <person name="Arnaud M.B."/>
            <person name="Bates S."/>
            <person name="Brown A.J."/>
            <person name="Brunke S."/>
            <person name="Costanzo M.C."/>
            <person name="Fitzpatrick D.A."/>
            <person name="de Groot P.W."/>
            <person name="Harris D."/>
            <person name="Hoyer L.L."/>
            <person name="Hube B."/>
            <person name="Klis F.M."/>
            <person name="Kodira C."/>
            <person name="Lennard N."/>
            <person name="Logue M.E."/>
            <person name="Martin R."/>
            <person name="Neiman A.M."/>
            <person name="Nikolaou E."/>
            <person name="Quail M.A."/>
            <person name="Quinn J."/>
            <person name="Santos M.C."/>
            <person name="Schmitzberger F.F."/>
            <person name="Sherlock G."/>
            <person name="Shah P."/>
            <person name="Silverstein K.A."/>
            <person name="Skrzypek M.S."/>
            <person name="Soll D."/>
            <person name="Staggs R."/>
            <person name="Stansfield I."/>
            <person name="Stumpf M.P."/>
            <person name="Sudbery P.E."/>
            <person name="Srikantha T."/>
            <person name="Zeng Q."/>
            <person name="Berman J."/>
            <person name="Berriman M."/>
            <person name="Heitman J."/>
            <person name="Gow N.A."/>
            <person name="Lorenz M.C."/>
            <person name="Birren B.W."/>
            <person name="Kellis M."/>
            <person name="Cuomo C.A."/>
        </authorList>
    </citation>
    <scope>NUCLEOTIDE SEQUENCE [LARGE SCALE GENOMIC DNA]</scope>
    <source>
        <strain evidence="15">ATCC 6260 / CBS 566 / DSM 6381 / JCM 1539 / NBRC 10279 / NRRL Y-324</strain>
    </source>
</reference>
<gene>
    <name evidence="14" type="ORF">PGUG_02600</name>
</gene>
<comment type="similarity">
    <text evidence="11">Belongs to the ubiA prenyltransferase family.</text>
</comment>
<protein>
    <recommendedName>
        <fullName evidence="2 11">Protoheme IX farnesyltransferase, mitochondrial</fullName>
        <ecNumber evidence="11">2.5.1.-</ecNumber>
    </recommendedName>
    <alternativeName>
        <fullName evidence="10 11">Heme O synthase</fullName>
    </alternativeName>
</protein>
<dbReference type="InParanoid" id="A5DH49"/>
<accession>A5DH49</accession>
<feature type="transmembrane region" description="Helical" evidence="13">
    <location>
        <begin position="233"/>
        <end position="249"/>
    </location>
</feature>
<evidence type="ECO:0000256" key="11">
    <source>
        <dbReference type="PIRNR" id="PIRNR001773"/>
    </source>
</evidence>
<keyword evidence="5" id="KW-0809">Transit peptide</keyword>
<dbReference type="InterPro" id="IPR044878">
    <property type="entry name" value="UbiA_sf"/>
</dbReference>
<sequence length="448" mass="50617">MSYKLLIQRRHNHVSNLNYFFHNSKRYWVKEGQSFLDNRNLSANKRPLKTSPDSRIRKRNQDVDNEISSQTYFMRDVASKVLNCQEVEAKSSQGLTPAELKHVPFPVIPKQASPVTNSGSKASSIFYFTPYWKLTKPNLTILVTLSSICSYAVSPLSVSVPELCLLTLGTALCSGAANAINMAREPDFDRQMPRTVGRPIVRGLLTSRQAYIFSGIIGTAGTVILYYGVNETVAALGAINIVLYSWIYTSLKRKTILNTWVGALVGAIPPLMGWASSSSLTDPGAWCLAALLFAWQFPHFNALSHNIAQQYKNAGYVMTAAEYPKLNARVALRYSILMFPICFGLCYFNVTDWGFMLDSSIANFWMTLMAFRFWKQQHINHKPNYRPSEVQITAANIQAKKLFWVSVWQLPAVLILAMLHKRGQWEKIFGYFSHHDKESAKKVSIETI</sequence>
<dbReference type="PANTHER" id="PTHR43448">
    <property type="entry name" value="PROTOHEME IX FARNESYLTRANSFERASE, MITOCHONDRIAL"/>
    <property type="match status" value="1"/>
</dbReference>
<dbReference type="NCBIfam" id="TIGR01473">
    <property type="entry name" value="cyoE_ctaB"/>
    <property type="match status" value="1"/>
</dbReference>
<dbReference type="GO" id="GO:0031966">
    <property type="term" value="C:mitochondrial membrane"/>
    <property type="evidence" value="ECO:0007669"/>
    <property type="project" value="UniProtKB-SubCell"/>
</dbReference>
<feature type="transmembrane region" description="Helical" evidence="13">
    <location>
        <begin position="283"/>
        <end position="303"/>
    </location>
</feature>
<dbReference type="EMBL" id="CH408157">
    <property type="protein sequence ID" value="EDK38502.2"/>
    <property type="molecule type" value="Genomic_DNA"/>
</dbReference>
<dbReference type="GeneID" id="5126576"/>
<dbReference type="GO" id="GO:0008495">
    <property type="term" value="F:protoheme IX farnesyltransferase activity"/>
    <property type="evidence" value="ECO:0007669"/>
    <property type="project" value="InterPro"/>
</dbReference>
<evidence type="ECO:0000256" key="10">
    <source>
        <dbReference type="ARBA" id="ARBA00030253"/>
    </source>
</evidence>
<dbReference type="InterPro" id="IPR000537">
    <property type="entry name" value="UbiA_prenyltransferase"/>
</dbReference>
<dbReference type="Gene3D" id="1.10.357.140">
    <property type="entry name" value="UbiA prenyltransferase"/>
    <property type="match status" value="1"/>
</dbReference>
<keyword evidence="3 11" id="KW-0808">Transferase</keyword>
<dbReference type="STRING" id="294746.A5DH49"/>
<keyword evidence="4 13" id="KW-0812">Transmembrane</keyword>
<feature type="transmembrane region" description="Helical" evidence="13">
    <location>
        <begin position="256"/>
        <end position="277"/>
    </location>
</feature>
<organism evidence="14 15">
    <name type="scientific">Meyerozyma guilliermondii (strain ATCC 6260 / CBS 566 / DSM 6381 / JCM 1539 / NBRC 10279 / NRRL Y-324)</name>
    <name type="common">Yeast</name>
    <name type="synonym">Candida guilliermondii</name>
    <dbReference type="NCBI Taxonomy" id="294746"/>
    <lineage>
        <taxon>Eukaryota</taxon>
        <taxon>Fungi</taxon>
        <taxon>Dikarya</taxon>
        <taxon>Ascomycota</taxon>
        <taxon>Saccharomycotina</taxon>
        <taxon>Pichiomycetes</taxon>
        <taxon>Debaryomycetaceae</taxon>
        <taxon>Meyerozyma</taxon>
    </lineage>
</organism>
<dbReference type="Pfam" id="PF01040">
    <property type="entry name" value="UbiA"/>
    <property type="match status" value="1"/>
</dbReference>
<dbReference type="InterPro" id="IPR016315">
    <property type="entry name" value="Protohaem_IX_farnesylTrfase_mt"/>
</dbReference>
<proteinExistence type="inferred from homology"/>
<dbReference type="AlphaFoldDB" id="A5DH49"/>
<evidence type="ECO:0000256" key="2">
    <source>
        <dbReference type="ARBA" id="ARBA00016335"/>
    </source>
</evidence>
<dbReference type="OrthoDB" id="5211at2759"/>
<evidence type="ECO:0000256" key="13">
    <source>
        <dbReference type="SAM" id="Phobius"/>
    </source>
</evidence>
<dbReference type="PROSITE" id="PS00943">
    <property type="entry name" value="UBIA"/>
    <property type="match status" value="1"/>
</dbReference>
<dbReference type="InterPro" id="IPR030470">
    <property type="entry name" value="UbiA_prenylTrfase_CS"/>
</dbReference>
<dbReference type="PANTHER" id="PTHR43448:SF2">
    <property type="entry name" value="PROTOHEME IX FARNESYLTRANSFERASE, MITOCHONDRIAL"/>
    <property type="match status" value="1"/>
</dbReference>
<comment type="subcellular location">
    <subcellularLocation>
        <location evidence="1">Mitochondrion membrane</location>
        <topology evidence="1">Multi-pass membrane protein</topology>
    </subcellularLocation>
</comment>
<comment type="function">
    <text evidence="11">Converts protoheme IX and farnesyl diphosphate to heme O.</text>
</comment>
<feature type="transmembrane region" description="Helical" evidence="13">
    <location>
        <begin position="210"/>
        <end position="227"/>
    </location>
</feature>
<dbReference type="VEuPathDB" id="FungiDB:PGUG_02600"/>
<dbReference type="OMA" id="MGREPDF"/>
<evidence type="ECO:0000256" key="4">
    <source>
        <dbReference type="ARBA" id="ARBA00022692"/>
    </source>
</evidence>
<dbReference type="EC" id="2.5.1.-" evidence="11"/>
<evidence type="ECO:0000256" key="6">
    <source>
        <dbReference type="ARBA" id="ARBA00022989"/>
    </source>
</evidence>
<dbReference type="KEGG" id="pgu:PGUG_02600"/>
<dbReference type="PIRSF" id="PIRSF001773">
    <property type="entry name" value="COX10"/>
    <property type="match status" value="1"/>
</dbReference>
<dbReference type="RefSeq" id="XP_001484871.2">
    <property type="nucleotide sequence ID" value="XM_001484821.1"/>
</dbReference>
<keyword evidence="6 13" id="KW-1133">Transmembrane helix</keyword>
<keyword evidence="9 11" id="KW-0472">Membrane</keyword>
<dbReference type="GO" id="GO:0006784">
    <property type="term" value="P:heme A biosynthetic process"/>
    <property type="evidence" value="ECO:0007669"/>
    <property type="project" value="EnsemblFungi"/>
</dbReference>
<name>A5DH49_PICGU</name>
<evidence type="ECO:0000256" key="1">
    <source>
        <dbReference type="ARBA" id="ARBA00004225"/>
    </source>
</evidence>
<dbReference type="Proteomes" id="UP000001997">
    <property type="component" value="Unassembled WGS sequence"/>
</dbReference>
<evidence type="ECO:0000256" key="9">
    <source>
        <dbReference type="ARBA" id="ARBA00023136"/>
    </source>
</evidence>
<dbReference type="CDD" id="cd13957">
    <property type="entry name" value="PT_UbiA_Cox10"/>
    <property type="match status" value="1"/>
</dbReference>
<feature type="region of interest" description="Disordered" evidence="12">
    <location>
        <begin position="40"/>
        <end position="60"/>
    </location>
</feature>
<keyword evidence="15" id="KW-1185">Reference proteome</keyword>
<dbReference type="eggNOG" id="KOG1380">
    <property type="taxonomic scope" value="Eukaryota"/>
</dbReference>
<feature type="transmembrane region" description="Helical" evidence="13">
    <location>
        <begin position="402"/>
        <end position="419"/>
    </location>
</feature>
<evidence type="ECO:0000256" key="8">
    <source>
        <dbReference type="ARBA" id="ARBA00023133"/>
    </source>
</evidence>
<evidence type="ECO:0000313" key="14">
    <source>
        <dbReference type="EMBL" id="EDK38502.2"/>
    </source>
</evidence>
<keyword evidence="8 11" id="KW-0350">Heme biosynthesis</keyword>
<evidence type="ECO:0000313" key="15">
    <source>
        <dbReference type="Proteomes" id="UP000001997"/>
    </source>
</evidence>
<dbReference type="InterPro" id="IPR006369">
    <property type="entry name" value="Protohaem_IX_farnesylTrfase"/>
</dbReference>
<dbReference type="FunCoup" id="A5DH49">
    <property type="interactions" value="799"/>
</dbReference>